<accession>A0A645CJL2</accession>
<dbReference type="GO" id="GO:0017038">
    <property type="term" value="P:protein import"/>
    <property type="evidence" value="ECO:0007669"/>
    <property type="project" value="InterPro"/>
</dbReference>
<dbReference type="InterPro" id="IPR011116">
    <property type="entry name" value="SecA_Wing/Scaffold"/>
</dbReference>
<proteinExistence type="predicted"/>
<comment type="caution">
    <text evidence="2">The sequence shown here is derived from an EMBL/GenBank/DDBJ whole genome shotgun (WGS) entry which is preliminary data.</text>
</comment>
<dbReference type="InterPro" id="IPR036266">
    <property type="entry name" value="SecA_Wing/Scaffold_sf"/>
</dbReference>
<dbReference type="SUPFAM" id="SSF81886">
    <property type="entry name" value="Helical scaffold and wing domains of SecA"/>
    <property type="match status" value="1"/>
</dbReference>
<gene>
    <name evidence="2" type="primary">secA_38</name>
    <name evidence="2" type="ORF">SDC9_124150</name>
</gene>
<name>A0A645CJL2_9ZZZZ</name>
<dbReference type="Pfam" id="PF07516">
    <property type="entry name" value="SecA_SW"/>
    <property type="match status" value="1"/>
</dbReference>
<evidence type="ECO:0000313" key="2">
    <source>
        <dbReference type="EMBL" id="MPM77150.1"/>
    </source>
</evidence>
<sequence length="114" mass="13550">MPKESLMIPDMDKMTVEETVDYTYDLSKRVYDFKKIMLGPDKVKELERKVLLEVVDAYWIDHIDAMDQLRQCIGLAAIGQKDPVKEYTVQGYDMFEDLNRIIRLETVKYLYKFN</sequence>
<protein>
    <submittedName>
        <fullName evidence="2">Protein translocase subunit SecA</fullName>
    </submittedName>
</protein>
<organism evidence="2">
    <name type="scientific">bioreactor metagenome</name>
    <dbReference type="NCBI Taxonomy" id="1076179"/>
    <lineage>
        <taxon>unclassified sequences</taxon>
        <taxon>metagenomes</taxon>
        <taxon>ecological metagenomes</taxon>
    </lineage>
</organism>
<dbReference type="GO" id="GO:0016020">
    <property type="term" value="C:membrane"/>
    <property type="evidence" value="ECO:0007669"/>
    <property type="project" value="InterPro"/>
</dbReference>
<feature type="domain" description="SecA Wing/Scaffold" evidence="1">
    <location>
        <begin position="14"/>
        <end position="113"/>
    </location>
</feature>
<dbReference type="Gene3D" id="1.10.3060.10">
    <property type="entry name" value="Helical scaffold and wing domains of SecA"/>
    <property type="match status" value="1"/>
</dbReference>
<evidence type="ECO:0000259" key="1">
    <source>
        <dbReference type="Pfam" id="PF07516"/>
    </source>
</evidence>
<dbReference type="EMBL" id="VSSQ01027749">
    <property type="protein sequence ID" value="MPM77150.1"/>
    <property type="molecule type" value="Genomic_DNA"/>
</dbReference>
<dbReference type="AlphaFoldDB" id="A0A645CJL2"/>
<reference evidence="2" key="1">
    <citation type="submission" date="2019-08" db="EMBL/GenBank/DDBJ databases">
        <authorList>
            <person name="Kucharzyk K."/>
            <person name="Murdoch R.W."/>
            <person name="Higgins S."/>
            <person name="Loffler F."/>
        </authorList>
    </citation>
    <scope>NUCLEOTIDE SEQUENCE</scope>
</reference>